<sequence length="81" mass="8862">MAGPPSCPTKLADFVVGKEEALSVYDSTSIRIEGGPRSNNRKLGAVCTVSFFCPVNLPLIQDRCRCKVFTHRAVTCRYVAI</sequence>
<dbReference type="EMBL" id="GBXM01028177">
    <property type="protein sequence ID" value="JAH80400.1"/>
    <property type="molecule type" value="Transcribed_RNA"/>
</dbReference>
<organism evidence="1">
    <name type="scientific">Anguilla anguilla</name>
    <name type="common">European freshwater eel</name>
    <name type="synonym">Muraena anguilla</name>
    <dbReference type="NCBI Taxonomy" id="7936"/>
    <lineage>
        <taxon>Eukaryota</taxon>
        <taxon>Metazoa</taxon>
        <taxon>Chordata</taxon>
        <taxon>Craniata</taxon>
        <taxon>Vertebrata</taxon>
        <taxon>Euteleostomi</taxon>
        <taxon>Actinopterygii</taxon>
        <taxon>Neopterygii</taxon>
        <taxon>Teleostei</taxon>
        <taxon>Anguilliformes</taxon>
        <taxon>Anguillidae</taxon>
        <taxon>Anguilla</taxon>
    </lineage>
</organism>
<evidence type="ECO:0000313" key="1">
    <source>
        <dbReference type="EMBL" id="JAH80400.1"/>
    </source>
</evidence>
<reference evidence="1" key="2">
    <citation type="journal article" date="2015" name="Fish Shellfish Immunol.">
        <title>Early steps in the European eel (Anguilla anguilla)-Vibrio vulnificus interaction in the gills: Role of the RtxA13 toxin.</title>
        <authorList>
            <person name="Callol A."/>
            <person name="Pajuelo D."/>
            <person name="Ebbesson L."/>
            <person name="Teles M."/>
            <person name="MacKenzie S."/>
            <person name="Amaro C."/>
        </authorList>
    </citation>
    <scope>NUCLEOTIDE SEQUENCE</scope>
</reference>
<proteinExistence type="predicted"/>
<name>A0A0E9VSU2_ANGAN</name>
<accession>A0A0E9VSU2</accession>
<reference evidence="1" key="1">
    <citation type="submission" date="2014-11" db="EMBL/GenBank/DDBJ databases">
        <authorList>
            <person name="Amaro Gonzalez C."/>
        </authorList>
    </citation>
    <scope>NUCLEOTIDE SEQUENCE</scope>
</reference>
<dbReference type="AlphaFoldDB" id="A0A0E9VSU2"/>
<protein>
    <submittedName>
        <fullName evidence="1">Uncharacterized protein</fullName>
    </submittedName>
</protein>